<dbReference type="Pfam" id="PF04116">
    <property type="entry name" value="FA_hydroxylase"/>
    <property type="match status" value="1"/>
</dbReference>
<feature type="transmembrane region" description="Helical" evidence="1">
    <location>
        <begin position="20"/>
        <end position="41"/>
    </location>
</feature>
<dbReference type="RefSeq" id="WP_152899326.1">
    <property type="nucleotide sequence ID" value="NZ_WHUV01000005.1"/>
</dbReference>
<feature type="transmembrane region" description="Helical" evidence="1">
    <location>
        <begin position="53"/>
        <end position="73"/>
    </location>
</feature>
<gene>
    <name evidence="3" type="ORF">GDH07_25825</name>
</gene>
<dbReference type="CDD" id="cd07812">
    <property type="entry name" value="SRPBCC"/>
    <property type="match status" value="1"/>
</dbReference>
<evidence type="ECO:0000259" key="2">
    <source>
        <dbReference type="Pfam" id="PF04116"/>
    </source>
</evidence>
<dbReference type="Gene3D" id="3.30.530.20">
    <property type="match status" value="1"/>
</dbReference>
<dbReference type="GO" id="GO:0005506">
    <property type="term" value="F:iron ion binding"/>
    <property type="evidence" value="ECO:0007669"/>
    <property type="project" value="InterPro"/>
</dbReference>
<sequence>MRDTTQHFRQQYRAAVSPRYNPWLHGGFVLAYGLLCIGLLWSTLDRVQPLEWLAIPLALLFFNLCIYVVHRWLGHHKRRLGRLFYARHTGDHHSFFTPGLMAYEGLRDWRVILFPAWLIVLHSLLFALPLWGLLRLWNANVAALFASCTLIGYLAYEIFHACEHLPAGHPLARLPWIRQMRRLHELHHRRELMQERNFNIVLPLMDWLFGTLYWQPEQTPAQSHSVPSSTPLTRMQHQVDIPRSSASTLAYAASPRCWPQWHPSSLRVEGAAGPLAGGQGFEEDIHAGGRSGHLSWRVEEYLPGQRWRATARGDHGLWLQVTYQCQPLAGGHTRFVRTLEYGFDNLLMRLGNRLLFKRRIERESAASMQALCKMAQQTIAAQPAAPAASPS</sequence>
<dbReference type="GO" id="GO:0008610">
    <property type="term" value="P:lipid biosynthetic process"/>
    <property type="evidence" value="ECO:0007669"/>
    <property type="project" value="InterPro"/>
</dbReference>
<evidence type="ECO:0000313" key="3">
    <source>
        <dbReference type="EMBL" id="MQA56745.1"/>
    </source>
</evidence>
<dbReference type="Pfam" id="PF10604">
    <property type="entry name" value="Polyketide_cyc2"/>
    <property type="match status" value="1"/>
</dbReference>
<dbReference type="SUPFAM" id="SSF55961">
    <property type="entry name" value="Bet v1-like"/>
    <property type="match status" value="1"/>
</dbReference>
<proteinExistence type="predicted"/>
<reference evidence="3 4" key="1">
    <citation type="submission" date="2019-10" db="EMBL/GenBank/DDBJ databases">
        <title>Pseudomonas dajingensis sp. nov., isolated from the profound head ulcers of farmed Murray cod (Maccullochella peelii peelii).</title>
        <authorList>
            <person name="Liu Y."/>
        </authorList>
    </citation>
    <scope>NUCLEOTIDE SEQUENCE [LARGE SCALE GENOMIC DNA]</scope>
    <source>
        <strain evidence="3 4">MC042</strain>
    </source>
</reference>
<dbReference type="InterPro" id="IPR019587">
    <property type="entry name" value="Polyketide_cyclase/dehydratase"/>
</dbReference>
<name>A0A7X1U705_9PSED</name>
<dbReference type="AlphaFoldDB" id="A0A7X1U705"/>
<protein>
    <submittedName>
        <fullName evidence="3">SRPBCC family protein</fullName>
    </submittedName>
</protein>
<feature type="transmembrane region" description="Helical" evidence="1">
    <location>
        <begin position="111"/>
        <end position="131"/>
    </location>
</feature>
<dbReference type="InterPro" id="IPR023393">
    <property type="entry name" value="START-like_dom_sf"/>
</dbReference>
<dbReference type="InterPro" id="IPR006694">
    <property type="entry name" value="Fatty_acid_hydroxylase"/>
</dbReference>
<dbReference type="EMBL" id="WHUV01000005">
    <property type="protein sequence ID" value="MQA56745.1"/>
    <property type="molecule type" value="Genomic_DNA"/>
</dbReference>
<keyword evidence="1" id="KW-0812">Transmembrane</keyword>
<feature type="domain" description="Fatty acid hydroxylase" evidence="2">
    <location>
        <begin position="56"/>
        <end position="211"/>
    </location>
</feature>
<comment type="caution">
    <text evidence="3">The sequence shown here is derived from an EMBL/GenBank/DDBJ whole genome shotgun (WGS) entry which is preliminary data.</text>
</comment>
<evidence type="ECO:0000313" key="4">
    <source>
        <dbReference type="Proteomes" id="UP000486534"/>
    </source>
</evidence>
<keyword evidence="1" id="KW-1133">Transmembrane helix</keyword>
<dbReference type="GO" id="GO:0016491">
    <property type="term" value="F:oxidoreductase activity"/>
    <property type="evidence" value="ECO:0007669"/>
    <property type="project" value="InterPro"/>
</dbReference>
<keyword evidence="1" id="KW-0472">Membrane</keyword>
<evidence type="ECO:0000256" key="1">
    <source>
        <dbReference type="SAM" id="Phobius"/>
    </source>
</evidence>
<organism evidence="3 4">
    <name type="scientific">Pseudomonas piscis</name>
    <dbReference type="NCBI Taxonomy" id="2614538"/>
    <lineage>
        <taxon>Bacteria</taxon>
        <taxon>Pseudomonadati</taxon>
        <taxon>Pseudomonadota</taxon>
        <taxon>Gammaproteobacteria</taxon>
        <taxon>Pseudomonadales</taxon>
        <taxon>Pseudomonadaceae</taxon>
        <taxon>Pseudomonas</taxon>
    </lineage>
</organism>
<dbReference type="Proteomes" id="UP000486534">
    <property type="component" value="Unassembled WGS sequence"/>
</dbReference>
<accession>A0A7X1U705</accession>